<reference evidence="1" key="1">
    <citation type="submission" date="2012-12" db="EMBL/GenBank/DDBJ databases">
        <title>Identification and characterization of a phenylalanine ammonia-lyase gene family in Isatis indigotica Fort.</title>
        <authorList>
            <person name="Liu Q."/>
            <person name="Chen J."/>
            <person name="Zhou X."/>
            <person name="Di P."/>
            <person name="Xiao Y."/>
            <person name="Xuan H."/>
            <person name="Zhang L."/>
            <person name="Chen W."/>
        </authorList>
    </citation>
    <scope>NUCLEOTIDE SEQUENCE</scope>
    <source>
        <tissue evidence="1">Salivary gland</tissue>
    </source>
</reference>
<organism evidence="1">
    <name type="scientific">Ixodes ricinus</name>
    <name type="common">Common tick</name>
    <name type="synonym">Acarus ricinus</name>
    <dbReference type="NCBI Taxonomy" id="34613"/>
    <lineage>
        <taxon>Eukaryota</taxon>
        <taxon>Metazoa</taxon>
        <taxon>Ecdysozoa</taxon>
        <taxon>Arthropoda</taxon>
        <taxon>Chelicerata</taxon>
        <taxon>Arachnida</taxon>
        <taxon>Acari</taxon>
        <taxon>Parasitiformes</taxon>
        <taxon>Ixodida</taxon>
        <taxon>Ixodoidea</taxon>
        <taxon>Ixodidae</taxon>
        <taxon>Ixodinae</taxon>
        <taxon>Ixodes</taxon>
    </lineage>
</organism>
<evidence type="ECO:0000313" key="1">
    <source>
        <dbReference type="EMBL" id="JAA65827.1"/>
    </source>
</evidence>
<accession>A0A0K8R3U4</accession>
<sequence length="124" mass="16263">MKAVLSLAVICTRSHRRRCWWLRRLRPRRPRFWRLRWLRPRWSRRLRRLRPRWTRRLRARLWWSLWRKLRRKLRWTLWWPLRRPRRRILWLISSSDLFYTLLFSRDLQHSGPSRNQTKRTIIRF</sequence>
<name>A0A0K8R3U4_IXORI</name>
<dbReference type="EMBL" id="GADI01007981">
    <property type="protein sequence ID" value="JAA65827.1"/>
    <property type="molecule type" value="mRNA"/>
</dbReference>
<dbReference type="AlphaFoldDB" id="A0A0K8R3U4"/>
<protein>
    <submittedName>
        <fullName evidence="1">Putative glycine rich protein</fullName>
    </submittedName>
</protein>
<proteinExistence type="evidence at transcript level"/>